<evidence type="ECO:0000313" key="2">
    <source>
        <dbReference type="EMBL" id="GAA2816793.1"/>
    </source>
</evidence>
<feature type="region of interest" description="Disordered" evidence="1">
    <location>
        <begin position="41"/>
        <end position="140"/>
    </location>
</feature>
<sequence>MELNRNDIPAHSEAIHADAIHSDAAHADAIHSDLAHADVIHHSGPASHFGPAQHSDPAHHSSPADHSDPAHHSSPTQNHDPAQHHDAQRPDLDRHPDDTPDRPARKLRVVGPDFIPAPRPGPERAPTEERPIDEPPPLSDYVRGYLTAAFNARRKSAGRGRAPRGPCDPAAR</sequence>
<dbReference type="EMBL" id="BAAAUX010000030">
    <property type="protein sequence ID" value="GAA2816793.1"/>
    <property type="molecule type" value="Genomic_DNA"/>
</dbReference>
<feature type="compositionally biased region" description="Basic residues" evidence="1">
    <location>
        <begin position="152"/>
        <end position="162"/>
    </location>
</feature>
<proteinExistence type="predicted"/>
<gene>
    <name evidence="2" type="ORF">GCM10010470_60300</name>
</gene>
<evidence type="ECO:0000313" key="3">
    <source>
        <dbReference type="Proteomes" id="UP001500979"/>
    </source>
</evidence>
<name>A0ABN3VMC1_9PSEU</name>
<accession>A0ABN3VMC1</accession>
<feature type="compositionally biased region" description="Basic and acidic residues" evidence="1">
    <location>
        <begin position="81"/>
        <end position="104"/>
    </location>
</feature>
<keyword evidence="3" id="KW-1185">Reference proteome</keyword>
<feature type="compositionally biased region" description="Basic and acidic residues" evidence="1">
    <location>
        <begin position="121"/>
        <end position="133"/>
    </location>
</feature>
<reference evidence="2 3" key="1">
    <citation type="journal article" date="2019" name="Int. J. Syst. Evol. Microbiol.">
        <title>The Global Catalogue of Microorganisms (GCM) 10K type strain sequencing project: providing services to taxonomists for standard genome sequencing and annotation.</title>
        <authorList>
            <consortium name="The Broad Institute Genomics Platform"/>
            <consortium name="The Broad Institute Genome Sequencing Center for Infectious Disease"/>
            <person name="Wu L."/>
            <person name="Ma J."/>
        </authorList>
    </citation>
    <scope>NUCLEOTIDE SEQUENCE [LARGE SCALE GENOMIC DNA]</scope>
    <source>
        <strain evidence="2 3">JCM 9383</strain>
    </source>
</reference>
<feature type="region of interest" description="Disordered" evidence="1">
    <location>
        <begin position="152"/>
        <end position="172"/>
    </location>
</feature>
<organism evidence="2 3">
    <name type="scientific">Saccharopolyspora taberi</name>
    <dbReference type="NCBI Taxonomy" id="60895"/>
    <lineage>
        <taxon>Bacteria</taxon>
        <taxon>Bacillati</taxon>
        <taxon>Actinomycetota</taxon>
        <taxon>Actinomycetes</taxon>
        <taxon>Pseudonocardiales</taxon>
        <taxon>Pseudonocardiaceae</taxon>
        <taxon>Saccharopolyspora</taxon>
    </lineage>
</organism>
<protein>
    <submittedName>
        <fullName evidence="2">Uncharacterized protein</fullName>
    </submittedName>
</protein>
<dbReference type="Proteomes" id="UP001500979">
    <property type="component" value="Unassembled WGS sequence"/>
</dbReference>
<comment type="caution">
    <text evidence="2">The sequence shown here is derived from an EMBL/GenBank/DDBJ whole genome shotgun (WGS) entry which is preliminary data.</text>
</comment>
<feature type="compositionally biased region" description="Basic and acidic residues" evidence="1">
    <location>
        <begin position="56"/>
        <end position="71"/>
    </location>
</feature>
<evidence type="ECO:0000256" key="1">
    <source>
        <dbReference type="SAM" id="MobiDB-lite"/>
    </source>
</evidence>